<protein>
    <submittedName>
        <fullName evidence="2">Uncharacterized protein</fullName>
    </submittedName>
</protein>
<dbReference type="OrthoDB" id="2143096at2759"/>
<reference evidence="2 3" key="2">
    <citation type="submission" date="2016-08" db="EMBL/GenBank/DDBJ databases">
        <title>Pervasive Adenine N6-methylation of Active Genes in Fungi.</title>
        <authorList>
            <consortium name="DOE Joint Genome Institute"/>
            <person name="Mondo S.J."/>
            <person name="Dannebaum R.O."/>
            <person name="Kuo R.C."/>
            <person name="Labutti K."/>
            <person name="Haridas S."/>
            <person name="Kuo A."/>
            <person name="Salamov A."/>
            <person name="Ahrendt S.R."/>
            <person name="Lipzen A."/>
            <person name="Sullivan W."/>
            <person name="Andreopoulos W.B."/>
            <person name="Clum A."/>
            <person name="Lindquist E."/>
            <person name="Daum C."/>
            <person name="Ramamoorthy G.K."/>
            <person name="Gryganskyi A."/>
            <person name="Culley D."/>
            <person name="Magnuson J.K."/>
            <person name="James T.Y."/>
            <person name="O'Malley M.A."/>
            <person name="Stajich J.E."/>
            <person name="Spatafora J.W."/>
            <person name="Visel A."/>
            <person name="Grigoriev I.V."/>
        </authorList>
    </citation>
    <scope>NUCLEOTIDE SEQUENCE [LARGE SCALE GENOMIC DNA]</scope>
    <source>
        <strain evidence="3">finn</strain>
    </source>
</reference>
<evidence type="ECO:0000313" key="3">
    <source>
        <dbReference type="Proteomes" id="UP000193719"/>
    </source>
</evidence>
<keyword evidence="3" id="KW-1185">Reference proteome</keyword>
<dbReference type="STRING" id="1754191.A0A1Y1VCP0"/>
<dbReference type="Proteomes" id="UP000193719">
    <property type="component" value="Unassembled WGS sequence"/>
</dbReference>
<evidence type="ECO:0000256" key="1">
    <source>
        <dbReference type="SAM" id="MobiDB-lite"/>
    </source>
</evidence>
<gene>
    <name evidence="2" type="ORF">BCR36DRAFT_582966</name>
</gene>
<feature type="region of interest" description="Disordered" evidence="1">
    <location>
        <begin position="134"/>
        <end position="153"/>
    </location>
</feature>
<organism evidence="2 3">
    <name type="scientific">Piromyces finnis</name>
    <dbReference type="NCBI Taxonomy" id="1754191"/>
    <lineage>
        <taxon>Eukaryota</taxon>
        <taxon>Fungi</taxon>
        <taxon>Fungi incertae sedis</taxon>
        <taxon>Chytridiomycota</taxon>
        <taxon>Chytridiomycota incertae sedis</taxon>
        <taxon>Neocallimastigomycetes</taxon>
        <taxon>Neocallimastigales</taxon>
        <taxon>Neocallimastigaceae</taxon>
        <taxon>Piromyces</taxon>
    </lineage>
</organism>
<proteinExistence type="predicted"/>
<comment type="caution">
    <text evidence="2">The sequence shown here is derived from an EMBL/GenBank/DDBJ whole genome shotgun (WGS) entry which is preliminary data.</text>
</comment>
<sequence length="153" mass="18090">MIWDEFRHIETIHDFKRLRQNKQKQLIIRMCRKLMEDAKITGYSSVPWKQLSTGRCPFLFVNWPLTITDKALAPGYPTKNDSEPYEPVPFEDISWLGTNQRKTLFMALKSGAVYVRYRYPNEFPTTIVNENVKNKDSKIKDKKRKSSLSDEKQ</sequence>
<reference evidence="2 3" key="1">
    <citation type="submission" date="2016-08" db="EMBL/GenBank/DDBJ databases">
        <title>Genomes of anaerobic fungi encode conserved fungal cellulosomes for biomass hydrolysis.</title>
        <authorList>
            <consortium name="DOE Joint Genome Institute"/>
            <person name="Haitjema C.H."/>
            <person name="Gilmore S.P."/>
            <person name="Henske J.K."/>
            <person name="Solomon K.V."/>
            <person name="De Groot R."/>
            <person name="Kuo A."/>
            <person name="Mondo S.J."/>
            <person name="Salamov A.A."/>
            <person name="Labutti K."/>
            <person name="Zhao Z."/>
            <person name="Chiniquy J."/>
            <person name="Barry K."/>
            <person name="Brewer H.M."/>
            <person name="Purvine S.O."/>
            <person name="Wright A.T."/>
            <person name="Boxma B."/>
            <person name="Van Alen T."/>
            <person name="Hackstein J.H."/>
            <person name="Baker S.E."/>
            <person name="Grigoriev I.V."/>
            <person name="O'Malley M.A."/>
        </authorList>
    </citation>
    <scope>NUCLEOTIDE SEQUENCE [LARGE SCALE GENOMIC DNA]</scope>
    <source>
        <strain evidence="3">finn</strain>
    </source>
</reference>
<accession>A0A1Y1VCP0</accession>
<dbReference type="EMBL" id="MCFH01000018">
    <property type="protein sequence ID" value="ORX51419.1"/>
    <property type="molecule type" value="Genomic_DNA"/>
</dbReference>
<name>A0A1Y1VCP0_9FUNG</name>
<evidence type="ECO:0000313" key="2">
    <source>
        <dbReference type="EMBL" id="ORX51419.1"/>
    </source>
</evidence>
<dbReference type="AlphaFoldDB" id="A0A1Y1VCP0"/>